<feature type="transmembrane region" description="Helical" evidence="1">
    <location>
        <begin position="27"/>
        <end position="51"/>
    </location>
</feature>
<evidence type="ECO:0000313" key="2">
    <source>
        <dbReference type="EMBL" id="KAK9133536.1"/>
    </source>
</evidence>
<keyword evidence="1" id="KW-0472">Membrane</keyword>
<keyword evidence="3" id="KW-1185">Reference proteome</keyword>
<dbReference type="EMBL" id="JBBNAG010000005">
    <property type="protein sequence ID" value="KAK9133536.1"/>
    <property type="molecule type" value="Genomic_DNA"/>
</dbReference>
<comment type="caution">
    <text evidence="2">The sequence shown here is derived from an EMBL/GenBank/DDBJ whole genome shotgun (WGS) entry which is preliminary data.</text>
</comment>
<sequence>MNLYFLKYVLKKNKVETWRSTRSPNHFYLFLTVTFSISLTILFSSIFWLVIISF</sequence>
<reference evidence="2 3" key="1">
    <citation type="submission" date="2024-01" db="EMBL/GenBank/DDBJ databases">
        <title>Genome assemblies of Stephania.</title>
        <authorList>
            <person name="Yang L."/>
        </authorList>
    </citation>
    <scope>NUCLEOTIDE SEQUENCE [LARGE SCALE GENOMIC DNA]</scope>
    <source>
        <strain evidence="2">JXDWG</strain>
        <tissue evidence="2">Leaf</tissue>
    </source>
</reference>
<keyword evidence="1" id="KW-0812">Transmembrane</keyword>
<keyword evidence="1" id="KW-1133">Transmembrane helix</keyword>
<proteinExistence type="predicted"/>
<dbReference type="Proteomes" id="UP001419268">
    <property type="component" value="Unassembled WGS sequence"/>
</dbReference>
<dbReference type="AlphaFoldDB" id="A0AAP0JGB8"/>
<name>A0AAP0JGB8_9MAGN</name>
<evidence type="ECO:0000256" key="1">
    <source>
        <dbReference type="SAM" id="Phobius"/>
    </source>
</evidence>
<gene>
    <name evidence="2" type="ORF">Scep_013064</name>
</gene>
<accession>A0AAP0JGB8</accession>
<organism evidence="2 3">
    <name type="scientific">Stephania cephalantha</name>
    <dbReference type="NCBI Taxonomy" id="152367"/>
    <lineage>
        <taxon>Eukaryota</taxon>
        <taxon>Viridiplantae</taxon>
        <taxon>Streptophyta</taxon>
        <taxon>Embryophyta</taxon>
        <taxon>Tracheophyta</taxon>
        <taxon>Spermatophyta</taxon>
        <taxon>Magnoliopsida</taxon>
        <taxon>Ranunculales</taxon>
        <taxon>Menispermaceae</taxon>
        <taxon>Menispermoideae</taxon>
        <taxon>Cissampelideae</taxon>
        <taxon>Stephania</taxon>
    </lineage>
</organism>
<protein>
    <submittedName>
        <fullName evidence="2">Uncharacterized protein</fullName>
    </submittedName>
</protein>
<evidence type="ECO:0000313" key="3">
    <source>
        <dbReference type="Proteomes" id="UP001419268"/>
    </source>
</evidence>